<dbReference type="RefSeq" id="WP_225698288.1">
    <property type="nucleotide sequence ID" value="NZ_JAIXNE010000002.1"/>
</dbReference>
<evidence type="ECO:0000256" key="2">
    <source>
        <dbReference type="ARBA" id="ARBA00022475"/>
    </source>
</evidence>
<feature type="transmembrane region" description="Helical" evidence="6">
    <location>
        <begin position="392"/>
        <end position="413"/>
    </location>
</feature>
<evidence type="ECO:0000256" key="5">
    <source>
        <dbReference type="ARBA" id="ARBA00023136"/>
    </source>
</evidence>
<name>A0A9X1HSE0_9BACT</name>
<feature type="transmembrane region" description="Helical" evidence="6">
    <location>
        <begin position="764"/>
        <end position="790"/>
    </location>
</feature>
<evidence type="ECO:0000313" key="11">
    <source>
        <dbReference type="EMBL" id="MCA6077488.1"/>
    </source>
</evidence>
<dbReference type="GO" id="GO:0005886">
    <property type="term" value="C:plasma membrane"/>
    <property type="evidence" value="ECO:0007669"/>
    <property type="project" value="UniProtKB-SubCell"/>
</dbReference>
<dbReference type="GO" id="GO:0022857">
    <property type="term" value="F:transmembrane transporter activity"/>
    <property type="evidence" value="ECO:0007669"/>
    <property type="project" value="TreeGrafter"/>
</dbReference>
<feature type="transmembrane region" description="Helical" evidence="6">
    <location>
        <begin position="730"/>
        <end position="749"/>
    </location>
</feature>
<accession>A0A9X1HSE0</accession>
<evidence type="ECO:0000256" key="6">
    <source>
        <dbReference type="SAM" id="Phobius"/>
    </source>
</evidence>
<feature type="domain" description="ABC3 transporter permease C-terminal" evidence="7">
    <location>
        <begin position="301"/>
        <end position="415"/>
    </location>
</feature>
<dbReference type="EMBL" id="JAIXNE010000002">
    <property type="protein sequence ID" value="MCA6075183.1"/>
    <property type="molecule type" value="Genomic_DNA"/>
</dbReference>
<dbReference type="InterPro" id="IPR025857">
    <property type="entry name" value="MacB_PCD"/>
</dbReference>
<keyword evidence="3 6" id="KW-0812">Transmembrane</keyword>
<comment type="subcellular location">
    <subcellularLocation>
        <location evidence="1">Cell membrane</location>
        <topology evidence="1">Multi-pass membrane protein</topology>
    </subcellularLocation>
</comment>
<dbReference type="PROSITE" id="PS51257">
    <property type="entry name" value="PROKAR_LIPOPROTEIN"/>
    <property type="match status" value="1"/>
</dbReference>
<dbReference type="PANTHER" id="PTHR30572:SF18">
    <property type="entry name" value="ABC-TYPE MACROLIDE FAMILY EXPORT SYSTEM PERMEASE COMPONENT 2"/>
    <property type="match status" value="1"/>
</dbReference>
<sequence length="801" mass="90046">MIRNFFKVAFRNMAKHKFFAIINMFGLTLGITACLFIAMYIADELSYDKFYPNIERIYRLNLHGKLAGQELYTTSTNSQIPYTLETEIPEVEEATRLFQFGEWVFRKSDIIYTERQVYAADSGFFQVFQLPFVEGNPEGALTGPNKMVLTRSIAEKYFGDAPALNQTLLIGNDKLEYVVSGVIEDIPSNTQIPFEILLSMDSFEWMNPKQGAWLSNSFLGYYVLREGASADVVDEKLRPIIDKNVSPILKEFMGKTLAEMEAEGSIYEYFSFPMERVHLYSTLTDEPVPVGDIKYVYILGAIGLFILVIAAINFMNLSTAKYANRAKEVGLRKTMGSLRQSLVGQFISESVLYSALSTILAIAIASGLLTYFNQLSGKEMALASLFTPTMVVIMVSLMLIIGFLAGSYPAFYLTSFDVAETLKGKLKGVRGGKIRSFLVTFQFWISIVLIICTAVVFRQITFMQNEKLGFDKDKVMIIENVGRLADNADVFKNELMANTVVEQVSFSNNELPGVNNTTIFRAQGSDYDHICGTFFTDETFASTLGIEMVEGRYFSKDFPSDSLAIIMNEAAVKEFGFANPLEERIMSFNGDEPVSLQVIGVMKDFNFETIKTPIRPLLLLFSRDNSTMYVRYTGNAENLVNLVEEKWAGLAPEEPVEYSFLDQDFDNLFREEQRLGSVFTIFTAIAIAIACLGLFGLASFIAEQRTKEIGVRKVMGASVWDITNKMSIQFIKFVVIAFVLAIFPAYYFMQEWLSEFPLRIELGVGVFLIAGLISIAIAYITVSIISYFAASANPIKSLRYE</sequence>
<dbReference type="InterPro" id="IPR050250">
    <property type="entry name" value="Macrolide_Exporter_MacB"/>
</dbReference>
<evidence type="ECO:0000256" key="3">
    <source>
        <dbReference type="ARBA" id="ARBA00022692"/>
    </source>
</evidence>
<evidence type="ECO:0000256" key="4">
    <source>
        <dbReference type="ARBA" id="ARBA00022989"/>
    </source>
</evidence>
<dbReference type="Proteomes" id="UP001139409">
    <property type="component" value="Unassembled WGS sequence"/>
</dbReference>
<keyword evidence="12" id="KW-1185">Reference proteome</keyword>
<reference evidence="10" key="1">
    <citation type="submission" date="2021-09" db="EMBL/GenBank/DDBJ databases">
        <title>Fulvivirga sp. isolated from coastal sediment.</title>
        <authorList>
            <person name="Yu H."/>
        </authorList>
    </citation>
    <scope>NUCLEOTIDE SEQUENCE</scope>
    <source>
        <strain evidence="10">1062</strain>
    </source>
</reference>
<feature type="domain" description="MacB-like periplasmic core" evidence="8">
    <location>
        <begin position="21"/>
        <end position="238"/>
    </location>
</feature>
<evidence type="ECO:0000313" key="9">
    <source>
        <dbReference type="EMBL" id="MCA6075183.1"/>
    </source>
</evidence>
<keyword evidence="2" id="KW-1003">Cell membrane</keyword>
<keyword evidence="4 6" id="KW-1133">Transmembrane helix</keyword>
<feature type="transmembrane region" description="Helical" evidence="6">
    <location>
        <begin position="434"/>
        <end position="457"/>
    </location>
</feature>
<feature type="transmembrane region" description="Helical" evidence="6">
    <location>
        <begin position="678"/>
        <end position="702"/>
    </location>
</feature>
<dbReference type="InterPro" id="IPR003838">
    <property type="entry name" value="ABC3_permease_C"/>
</dbReference>
<evidence type="ECO:0000313" key="12">
    <source>
        <dbReference type="Proteomes" id="UP001139409"/>
    </source>
</evidence>
<dbReference type="EMBL" id="JAIXNE010000004">
    <property type="protein sequence ID" value="MCA6077488.1"/>
    <property type="molecule type" value="Genomic_DNA"/>
</dbReference>
<organism evidence="10 12">
    <name type="scientific">Fulvivirga sedimenti</name>
    <dbReference type="NCBI Taxonomy" id="2879465"/>
    <lineage>
        <taxon>Bacteria</taxon>
        <taxon>Pseudomonadati</taxon>
        <taxon>Bacteroidota</taxon>
        <taxon>Cytophagia</taxon>
        <taxon>Cytophagales</taxon>
        <taxon>Fulvivirgaceae</taxon>
        <taxon>Fulvivirga</taxon>
    </lineage>
</organism>
<evidence type="ECO:0000259" key="8">
    <source>
        <dbReference type="Pfam" id="PF12704"/>
    </source>
</evidence>
<evidence type="ECO:0000256" key="1">
    <source>
        <dbReference type="ARBA" id="ARBA00004651"/>
    </source>
</evidence>
<feature type="transmembrane region" description="Helical" evidence="6">
    <location>
        <begin position="21"/>
        <end position="42"/>
    </location>
</feature>
<comment type="caution">
    <text evidence="10">The sequence shown here is derived from an EMBL/GenBank/DDBJ whole genome shotgun (WGS) entry which is preliminary data.</text>
</comment>
<feature type="transmembrane region" description="Helical" evidence="6">
    <location>
        <begin position="351"/>
        <end position="372"/>
    </location>
</feature>
<dbReference type="Pfam" id="PF02687">
    <property type="entry name" value="FtsX"/>
    <property type="match status" value="2"/>
</dbReference>
<feature type="transmembrane region" description="Helical" evidence="6">
    <location>
        <begin position="295"/>
        <end position="317"/>
    </location>
</feature>
<keyword evidence="5 6" id="KW-0472">Membrane</keyword>
<evidence type="ECO:0000259" key="7">
    <source>
        <dbReference type="Pfam" id="PF02687"/>
    </source>
</evidence>
<dbReference type="Pfam" id="PF12704">
    <property type="entry name" value="MacB_PCD"/>
    <property type="match status" value="2"/>
</dbReference>
<feature type="domain" description="ABC3 transporter permease C-terminal" evidence="7">
    <location>
        <begin position="681"/>
        <end position="794"/>
    </location>
</feature>
<dbReference type="EMBL" id="JAIXNE010000003">
    <property type="protein sequence ID" value="MCA6076360.1"/>
    <property type="molecule type" value="Genomic_DNA"/>
</dbReference>
<protein>
    <submittedName>
        <fullName evidence="10">ABC transporter permease</fullName>
    </submittedName>
</protein>
<feature type="domain" description="MacB-like periplasmic core" evidence="8">
    <location>
        <begin position="497"/>
        <end position="633"/>
    </location>
</feature>
<dbReference type="AlphaFoldDB" id="A0A9X1HSE0"/>
<gene>
    <name evidence="9" type="ORF">LDX50_09895</name>
    <name evidence="10" type="ORF">LDX50_15865</name>
    <name evidence="11" type="ORF">LDX50_21585</name>
</gene>
<dbReference type="PANTHER" id="PTHR30572">
    <property type="entry name" value="MEMBRANE COMPONENT OF TRANSPORTER-RELATED"/>
    <property type="match status" value="1"/>
</dbReference>
<proteinExistence type="predicted"/>
<evidence type="ECO:0000313" key="10">
    <source>
        <dbReference type="EMBL" id="MCA6076360.1"/>
    </source>
</evidence>